<dbReference type="Pfam" id="PF05845">
    <property type="entry name" value="PhnH"/>
    <property type="match status" value="1"/>
</dbReference>
<name>A0A0D5LMM8_MAREN</name>
<dbReference type="Proteomes" id="UP000032611">
    <property type="component" value="Chromosome"/>
</dbReference>
<dbReference type="KEGG" id="mey:TM49_06655"/>
<dbReference type="HOGENOM" id="CLU_115317_1_0_5"/>
<sequence>MPETDNRAAILHGGFENPVFNAQSVFSAVMNAMAEPGTIHRLDASAQAPEPIGPAMSAVLLALLDADTPFWLTASLAESALASWLSFHCGAQETDEKAEAAFAVIENGATMPAFELFSTGTQEYPDRSTTLIVELPSLTGGEPLVLTGPGVKGSREIAPAGLPPHFIARWAGNRASFPRGIDIVFTCGTELLCLPRSTTVMKKGA</sequence>
<accession>A0A0D5LMM8</accession>
<evidence type="ECO:0000313" key="2">
    <source>
        <dbReference type="Proteomes" id="UP000032611"/>
    </source>
</evidence>
<evidence type="ECO:0000313" key="1">
    <source>
        <dbReference type="EMBL" id="AJY45449.1"/>
    </source>
</evidence>
<protein>
    <submittedName>
        <fullName evidence="1">Protein phnH</fullName>
    </submittedName>
</protein>
<dbReference type="NCBIfam" id="TIGR03292">
    <property type="entry name" value="PhnH_redo"/>
    <property type="match status" value="1"/>
</dbReference>
<organism evidence="1 2">
    <name type="scientific">Martelella endophytica</name>
    <dbReference type="NCBI Taxonomy" id="1486262"/>
    <lineage>
        <taxon>Bacteria</taxon>
        <taxon>Pseudomonadati</taxon>
        <taxon>Pseudomonadota</taxon>
        <taxon>Alphaproteobacteria</taxon>
        <taxon>Hyphomicrobiales</taxon>
        <taxon>Aurantimonadaceae</taxon>
        <taxon>Martelella</taxon>
    </lineage>
</organism>
<keyword evidence="2" id="KW-1185">Reference proteome</keyword>
<reference evidence="1 2" key="1">
    <citation type="journal article" date="2015" name="Genome Announc.">
        <title>Complete genome sequence of Martelella endophytica YC6887, which has antifungal activity associated with a halophyte.</title>
        <authorList>
            <person name="Khan A."/>
            <person name="Khan H."/>
            <person name="Chung E.J."/>
            <person name="Hossain M.T."/>
            <person name="Chung Y.R."/>
        </authorList>
    </citation>
    <scope>NUCLEOTIDE SEQUENCE [LARGE SCALE GENOMIC DNA]</scope>
    <source>
        <strain evidence="1">YC6887</strain>
    </source>
</reference>
<dbReference type="EMBL" id="CP010803">
    <property type="protein sequence ID" value="AJY45449.1"/>
    <property type="molecule type" value="Genomic_DNA"/>
</dbReference>
<dbReference type="InterPro" id="IPR038058">
    <property type="entry name" value="PhnH-like_sp"/>
</dbReference>
<dbReference type="STRING" id="1486262.TM49_06655"/>
<gene>
    <name evidence="1" type="ORF">TM49_06655</name>
</gene>
<dbReference type="PATRIC" id="fig|1486262.3.peg.1368"/>
<dbReference type="PIRSF" id="PIRSF020680">
    <property type="entry name" value="PhnH"/>
    <property type="match status" value="1"/>
</dbReference>
<proteinExistence type="predicted"/>
<dbReference type="InterPro" id="IPR008772">
    <property type="entry name" value="Phosphonate_metab_PhnH"/>
</dbReference>
<dbReference type="OrthoDB" id="9814509at2"/>
<dbReference type="RefSeq" id="WP_045680086.1">
    <property type="nucleotide sequence ID" value="NZ_CP010803.1"/>
</dbReference>
<dbReference type="SUPFAM" id="SSF159709">
    <property type="entry name" value="PhnH-like"/>
    <property type="match status" value="1"/>
</dbReference>
<dbReference type="AlphaFoldDB" id="A0A0D5LMM8"/>
<dbReference type="Gene3D" id="3.40.50.11310">
    <property type="entry name" value="Bacterial phosphonate metabolism protein PhnH"/>
    <property type="match status" value="1"/>
</dbReference>
<dbReference type="GO" id="GO:0019634">
    <property type="term" value="P:organic phosphonate metabolic process"/>
    <property type="evidence" value="ECO:0007669"/>
    <property type="project" value="InterPro"/>
</dbReference>